<dbReference type="PROSITE" id="PS00138">
    <property type="entry name" value="SUBTILASE_SER"/>
    <property type="match status" value="1"/>
</dbReference>
<protein>
    <submittedName>
        <fullName evidence="8">S8 family serine peptidase</fullName>
    </submittedName>
</protein>
<dbReference type="InterPro" id="IPR023828">
    <property type="entry name" value="Peptidase_S8_Ser-AS"/>
</dbReference>
<dbReference type="CDD" id="cd04842">
    <property type="entry name" value="Peptidases_S8_Kp43_protease"/>
    <property type="match status" value="1"/>
</dbReference>
<dbReference type="Gene3D" id="3.40.50.200">
    <property type="entry name" value="Peptidase S8/S53 domain"/>
    <property type="match status" value="1"/>
</dbReference>
<evidence type="ECO:0000256" key="3">
    <source>
        <dbReference type="ARBA" id="ARBA00022801"/>
    </source>
</evidence>
<dbReference type="SUPFAM" id="SSF52743">
    <property type="entry name" value="Subtilisin-like"/>
    <property type="match status" value="1"/>
</dbReference>
<feature type="domain" description="PKD" evidence="7">
    <location>
        <begin position="934"/>
        <end position="1003"/>
    </location>
</feature>
<dbReference type="Gene3D" id="2.60.40.10">
    <property type="entry name" value="Immunoglobulins"/>
    <property type="match status" value="1"/>
</dbReference>
<dbReference type="SUPFAM" id="SSF49785">
    <property type="entry name" value="Galactose-binding domain-like"/>
    <property type="match status" value="1"/>
</dbReference>
<gene>
    <name evidence="8" type="ORF">AAG747_17430</name>
</gene>
<dbReference type="CDD" id="cd00146">
    <property type="entry name" value="PKD"/>
    <property type="match status" value="1"/>
</dbReference>
<dbReference type="PANTHER" id="PTHR43399">
    <property type="entry name" value="SUBTILISIN-RELATED"/>
    <property type="match status" value="1"/>
</dbReference>
<accession>A0AAW9SBH9</accession>
<dbReference type="InterPro" id="IPR013783">
    <property type="entry name" value="Ig-like_fold"/>
</dbReference>
<proteinExistence type="inferred from homology"/>
<dbReference type="InterPro" id="IPR035986">
    <property type="entry name" value="PKD_dom_sf"/>
</dbReference>
<evidence type="ECO:0000256" key="4">
    <source>
        <dbReference type="ARBA" id="ARBA00022825"/>
    </source>
</evidence>
<dbReference type="PANTHER" id="PTHR43399:SF4">
    <property type="entry name" value="CELL WALL-ASSOCIATED PROTEASE"/>
    <property type="match status" value="1"/>
</dbReference>
<dbReference type="GO" id="GO:0006508">
    <property type="term" value="P:proteolysis"/>
    <property type="evidence" value="ECO:0007669"/>
    <property type="project" value="UniProtKB-KW"/>
</dbReference>
<reference evidence="8 9" key="1">
    <citation type="submission" date="2024-04" db="EMBL/GenBank/DDBJ databases">
        <title>Novel genus in family Flammeovirgaceae.</title>
        <authorList>
            <person name="Nguyen T.H."/>
            <person name="Vuong T.Q."/>
            <person name="Le H."/>
            <person name="Kim S.-G."/>
        </authorList>
    </citation>
    <scope>NUCLEOTIDE SEQUENCE [LARGE SCALE GENOMIC DNA]</scope>
    <source>
        <strain evidence="8 9">JCM 23209</strain>
    </source>
</reference>
<dbReference type="PROSITE" id="PS51892">
    <property type="entry name" value="SUBTILASE"/>
    <property type="match status" value="1"/>
</dbReference>
<dbReference type="SMART" id="SM00089">
    <property type="entry name" value="PKD"/>
    <property type="match status" value="1"/>
</dbReference>
<dbReference type="InterPro" id="IPR000209">
    <property type="entry name" value="Peptidase_S8/S53_dom"/>
</dbReference>
<feature type="chain" id="PRO_5043623060" evidence="6">
    <location>
        <begin position="20"/>
        <end position="1158"/>
    </location>
</feature>
<dbReference type="InterPro" id="IPR026444">
    <property type="entry name" value="Secre_tail"/>
</dbReference>
<sequence>MKTWTFISLILLFAHPLWAQSWKKETNFHYFKQKAQALTSQSLARKQAATTFAKANRLPLKSSFNGNVMALQWVSEQGLPYYYKTFNENSILTLNLDFLRPGSSLGLNLTGKGMMAGVWDGDNFRETHQEFQGRVETRGSISSEPLGLGGNHSTHVSGTIFSAGLNKEAEGMAPEAEGFLYDFSDDMAELANELANEDMPLLLSNHSYGLVLGWNASESGWQWRGDPGASEDFRFGYYSELSRDLDEFAFNAPYYLHVRAAGNDRSDEGDGSRPPDGPYDCLGPGAVAKNVLTVGAVETIPERYETRDDVIMSTFSSWGPTDDGRVKPDIVAAGVDILSPIAEGDGQYGLLSGTSMAAPAVTGSLLLLQQLYAQTHGGEFMKSATLKALAIHTAREAGLNPGPDYEQGWGLLSIDRAANLITQDDNQSVQINEATLNNQQVSFIPFQADGSSPITVTLSWTDVPGTPPPPGLNPSDLLLVNDLDIQVFDQNGNTFLPWTLDPINPSKAAEPGDNTRDNVEKIEINDPEPGLYIIRIAHKGELDGNKQDYSLVVSSKNLDLDLTPYYWIGKSGGNWNDPANWSLSSGGTTAGSLPGIQNPVFFDNNSFSSSTPTITFPANASCYSINFFPDINTTFQLNGNTLNINGSVNIESEKVAFLNGTVELRGQTSKSNSLAIPNEVFAQINLQINAPTGSWNILSDAKVKNVNLLAGTLSSSGIQLALENITAPSGLSQNLNFRNSTLTITQAFSINQDVRGNFENSTIIFSNSQGVNDFTFTTGQQSFHNIIADGVNLKIIGENNYNKLLVNGNLELESDSSSIDSLIVAEGSELIFASKGKFAINEAFEALGTSGQIITLKTSGTENAEIFTDNPNLRFCFDYLNVQNISVIGETFYVSGNNSTVSNSSFGWVIGDCEDVLFGDFSTSFTCEMGKTEFMDESTGSPSSWSWDFGDDQFPARNSSTEQHPTHTYSFPGVYIVTLEVSDGANQRSISRQITIEENASGFSTPSIEIEGNVMRSSVIAPNYQWYFNGQAIAQGNTRTLDFQGQGNYQIEVFDTQCKFISEPTVVNALEDPTLKAALLLYPNPNEGQFHLQLNHAARGTLQIKVIDLMGRTLVDIQQVKQREHFERQFSLQTLPAGLYQLWVQIDGRQARKSFLKQ</sequence>
<evidence type="ECO:0000256" key="1">
    <source>
        <dbReference type="ARBA" id="ARBA00011073"/>
    </source>
</evidence>
<evidence type="ECO:0000313" key="9">
    <source>
        <dbReference type="Proteomes" id="UP001403385"/>
    </source>
</evidence>
<evidence type="ECO:0000256" key="5">
    <source>
        <dbReference type="PROSITE-ProRule" id="PRU01240"/>
    </source>
</evidence>
<evidence type="ECO:0000256" key="2">
    <source>
        <dbReference type="ARBA" id="ARBA00022670"/>
    </source>
</evidence>
<organism evidence="8 9">
    <name type="scientific">Rapidithrix thailandica</name>
    <dbReference type="NCBI Taxonomy" id="413964"/>
    <lineage>
        <taxon>Bacteria</taxon>
        <taxon>Pseudomonadati</taxon>
        <taxon>Bacteroidota</taxon>
        <taxon>Cytophagia</taxon>
        <taxon>Cytophagales</taxon>
        <taxon>Flammeovirgaceae</taxon>
        <taxon>Rapidithrix</taxon>
    </lineage>
</organism>
<feature type="signal peptide" evidence="6">
    <location>
        <begin position="1"/>
        <end position="19"/>
    </location>
</feature>
<keyword evidence="6" id="KW-0732">Signal</keyword>
<keyword evidence="9" id="KW-1185">Reference proteome</keyword>
<evidence type="ECO:0000259" key="7">
    <source>
        <dbReference type="PROSITE" id="PS50093"/>
    </source>
</evidence>
<dbReference type="RefSeq" id="WP_346822488.1">
    <property type="nucleotide sequence ID" value="NZ_JBDKWZ010000010.1"/>
</dbReference>
<dbReference type="InterPro" id="IPR036852">
    <property type="entry name" value="Peptidase_S8/S53_dom_sf"/>
</dbReference>
<dbReference type="GO" id="GO:0004252">
    <property type="term" value="F:serine-type endopeptidase activity"/>
    <property type="evidence" value="ECO:0007669"/>
    <property type="project" value="InterPro"/>
</dbReference>
<dbReference type="SUPFAM" id="SSF49299">
    <property type="entry name" value="PKD domain"/>
    <property type="match status" value="1"/>
</dbReference>
<dbReference type="Pfam" id="PF18962">
    <property type="entry name" value="Por_Secre_tail"/>
    <property type="match status" value="1"/>
</dbReference>
<comment type="caution">
    <text evidence="5">Lacks conserved residue(s) required for the propagation of feature annotation.</text>
</comment>
<dbReference type="Proteomes" id="UP001403385">
    <property type="component" value="Unassembled WGS sequence"/>
</dbReference>
<dbReference type="InterPro" id="IPR051048">
    <property type="entry name" value="Peptidase_S8/S53_subtilisin"/>
</dbReference>
<dbReference type="Gene3D" id="2.60.120.380">
    <property type="match status" value="1"/>
</dbReference>
<dbReference type="InterPro" id="IPR022409">
    <property type="entry name" value="PKD/Chitinase_dom"/>
</dbReference>
<dbReference type="Pfam" id="PF18911">
    <property type="entry name" value="PKD_4"/>
    <property type="match status" value="1"/>
</dbReference>
<comment type="caution">
    <text evidence="8">The sequence shown here is derived from an EMBL/GenBank/DDBJ whole genome shotgun (WGS) entry which is preliminary data.</text>
</comment>
<evidence type="ECO:0000313" key="8">
    <source>
        <dbReference type="EMBL" id="MEN7549709.1"/>
    </source>
</evidence>
<evidence type="ECO:0000256" key="6">
    <source>
        <dbReference type="SAM" id="SignalP"/>
    </source>
</evidence>
<name>A0AAW9SBH9_9BACT</name>
<dbReference type="InterPro" id="IPR008979">
    <property type="entry name" value="Galactose-bd-like_sf"/>
</dbReference>
<dbReference type="NCBIfam" id="TIGR04183">
    <property type="entry name" value="Por_Secre_tail"/>
    <property type="match status" value="1"/>
</dbReference>
<dbReference type="EMBL" id="JBDKWZ010000010">
    <property type="protein sequence ID" value="MEN7549709.1"/>
    <property type="molecule type" value="Genomic_DNA"/>
</dbReference>
<dbReference type="Pfam" id="PF00082">
    <property type="entry name" value="Peptidase_S8"/>
    <property type="match status" value="1"/>
</dbReference>
<dbReference type="PROSITE" id="PS50093">
    <property type="entry name" value="PKD"/>
    <property type="match status" value="1"/>
</dbReference>
<dbReference type="InterPro" id="IPR000601">
    <property type="entry name" value="PKD_dom"/>
</dbReference>
<dbReference type="InterPro" id="IPR034058">
    <property type="entry name" value="TagA/B/C/D_pept_dom"/>
</dbReference>
<dbReference type="AlphaFoldDB" id="A0AAW9SBH9"/>
<comment type="similarity">
    <text evidence="1 5">Belongs to the peptidase S8 family.</text>
</comment>
<keyword evidence="4" id="KW-0720">Serine protease</keyword>
<keyword evidence="2" id="KW-0645">Protease</keyword>
<keyword evidence="3" id="KW-0378">Hydrolase</keyword>